<evidence type="ECO:0000313" key="3">
    <source>
        <dbReference type="Proteomes" id="UP000024559"/>
    </source>
</evidence>
<dbReference type="HOGENOM" id="CLU_3391736_0_0_9"/>
<protein>
    <submittedName>
        <fullName evidence="2">Uncharacterized protein</fullName>
    </submittedName>
</protein>
<dbReference type="AlphaFoldDB" id="A0A0E2Q637"/>
<feature type="region of interest" description="Disordered" evidence="1">
    <location>
        <begin position="1"/>
        <end position="32"/>
    </location>
</feature>
<sequence>MEEKQLVNLVGAGNTESQEKSDGRLWRVKSVI</sequence>
<organism evidence="2 3">
    <name type="scientific">Streptococcus thermophilus M17PTZA496</name>
    <dbReference type="NCBI Taxonomy" id="1433289"/>
    <lineage>
        <taxon>Bacteria</taxon>
        <taxon>Bacillati</taxon>
        <taxon>Bacillota</taxon>
        <taxon>Bacilli</taxon>
        <taxon>Lactobacillales</taxon>
        <taxon>Streptococcaceae</taxon>
        <taxon>Streptococcus</taxon>
    </lineage>
</organism>
<name>A0A0E2Q637_STRTR</name>
<evidence type="ECO:0000313" key="2">
    <source>
        <dbReference type="EMBL" id="ETW91695.1"/>
    </source>
</evidence>
<evidence type="ECO:0000256" key="1">
    <source>
        <dbReference type="SAM" id="MobiDB-lite"/>
    </source>
</evidence>
<dbReference type="PATRIC" id="fig|1433289.7.peg.221"/>
<dbReference type="Proteomes" id="UP000024559">
    <property type="component" value="Chromosome"/>
</dbReference>
<proteinExistence type="predicted"/>
<reference evidence="3" key="1">
    <citation type="submission" date="2013-12" db="EMBL/GenBank/DDBJ databases">
        <title>Genome sequences of Streptococcus thermophilus strains MTH17CL396 and M17PTZA496 isolated from Fontina cheese in Valle d'Aosta region (Italy).</title>
        <authorList>
            <person name="Treu L."/>
            <person name="Giacomini A."/>
            <person name="Corich V."/>
            <person name="Vendramin V."/>
            <person name="Bovo B."/>
        </authorList>
    </citation>
    <scope>NUCLEOTIDE SEQUENCE [LARGE SCALE GENOMIC DNA]</scope>
    <source>
        <strain evidence="3">M17PTZA496</strain>
    </source>
</reference>
<accession>A0A0E2Q637</accession>
<gene>
    <name evidence="2" type="ORF">X841_01235</name>
</gene>
<comment type="caution">
    <text evidence="2">The sequence shown here is derived from an EMBL/GenBank/DDBJ whole genome shotgun (WGS) entry which is preliminary data.</text>
</comment>
<dbReference type="EMBL" id="AZJT01000011">
    <property type="protein sequence ID" value="ETW91695.1"/>
    <property type="molecule type" value="Genomic_DNA"/>
</dbReference>